<evidence type="ECO:0000256" key="4">
    <source>
        <dbReference type="ARBA" id="ARBA00023136"/>
    </source>
</evidence>
<accession>A0A9Q1HT31</accession>
<dbReference type="Gene3D" id="1.20.1070.10">
    <property type="entry name" value="Rhodopsin 7-helix transmembrane proteins"/>
    <property type="match status" value="1"/>
</dbReference>
<keyword evidence="8" id="KW-1185">Reference proteome</keyword>
<dbReference type="GO" id="GO:0005886">
    <property type="term" value="C:plasma membrane"/>
    <property type="evidence" value="ECO:0007669"/>
    <property type="project" value="TreeGrafter"/>
</dbReference>
<evidence type="ECO:0000256" key="1">
    <source>
        <dbReference type="ARBA" id="ARBA00004141"/>
    </source>
</evidence>
<evidence type="ECO:0000256" key="2">
    <source>
        <dbReference type="ARBA" id="ARBA00022692"/>
    </source>
</evidence>
<feature type="compositionally biased region" description="Basic and acidic residues" evidence="5">
    <location>
        <begin position="454"/>
        <end position="470"/>
    </location>
</feature>
<dbReference type="SUPFAM" id="SSF81321">
    <property type="entry name" value="Family A G protein-coupled receptor-like"/>
    <property type="match status" value="1"/>
</dbReference>
<sequence length="470" mass="52123">MKERGGGGETERAQSLGHAPTCTDLSGAHSALLHQASSSSFGGPTGCLCLFTHLQAQESTVAKRTGSTGTCHREGLCEDVSDCSCVLFKMTWLEQHRRSVTAVHRAEFTASGRRVERTEGEFPWLAAAVYISASCPENKVSEGSFSPARTPDYRFFHRDLCLPPPCVSLLAIDWGPATVPLAKALAGKMLFQPFESVLAGCCEERERSNQQVYCRRNSSPCDNPAHWTPNPFLLRPPTPNLRALAELDEWQRLADRLVLWFHIISWGVPLLITVVAVSEHKIGYDASEVSVGWCWVSIDASYHVLWMLLTGKIWEFAAYVTLPVLYILIKRHIHGAHAALSEYRPILASSIQAQSRSSMADRKMTFIPIIFISLRIWSSLRFLLMLVDSPALQHPLLVTLHGIGNTFQGAANCIMFVLCTKPVRSRLLNTVCCCSCAENSSTDMSVQEPPSEDAPVRHENTVPRRWGEDC</sequence>
<feature type="transmembrane region" description="Helical" evidence="6">
    <location>
        <begin position="365"/>
        <end position="384"/>
    </location>
</feature>
<dbReference type="GO" id="GO:0007189">
    <property type="term" value="P:adenylate cyclase-activating G protein-coupled receptor signaling pathway"/>
    <property type="evidence" value="ECO:0007669"/>
    <property type="project" value="TreeGrafter"/>
</dbReference>
<keyword evidence="2 6" id="KW-0812">Transmembrane</keyword>
<dbReference type="GO" id="GO:0004930">
    <property type="term" value="F:G protein-coupled receptor activity"/>
    <property type="evidence" value="ECO:0007669"/>
    <property type="project" value="TreeGrafter"/>
</dbReference>
<keyword evidence="3 6" id="KW-1133">Transmembrane helix</keyword>
<organism evidence="7 8">
    <name type="scientific">Conger conger</name>
    <name type="common">Conger eel</name>
    <name type="synonym">Muraena conger</name>
    <dbReference type="NCBI Taxonomy" id="82655"/>
    <lineage>
        <taxon>Eukaryota</taxon>
        <taxon>Metazoa</taxon>
        <taxon>Chordata</taxon>
        <taxon>Craniata</taxon>
        <taxon>Vertebrata</taxon>
        <taxon>Euteleostomi</taxon>
        <taxon>Actinopterygii</taxon>
        <taxon>Neopterygii</taxon>
        <taxon>Teleostei</taxon>
        <taxon>Anguilliformes</taxon>
        <taxon>Congridae</taxon>
        <taxon>Conger</taxon>
    </lineage>
</organism>
<dbReference type="OrthoDB" id="100006at2759"/>
<feature type="transmembrane region" description="Helical" evidence="6">
    <location>
        <begin position="396"/>
        <end position="419"/>
    </location>
</feature>
<dbReference type="Proteomes" id="UP001152803">
    <property type="component" value="Unassembled WGS sequence"/>
</dbReference>
<protein>
    <recommendedName>
        <fullName evidence="9">G protein-coupled receptor 157</fullName>
    </recommendedName>
</protein>
<evidence type="ECO:0000256" key="3">
    <source>
        <dbReference type="ARBA" id="ARBA00022989"/>
    </source>
</evidence>
<feature type="transmembrane region" description="Helical" evidence="6">
    <location>
        <begin position="257"/>
        <end position="277"/>
    </location>
</feature>
<evidence type="ECO:0000256" key="5">
    <source>
        <dbReference type="SAM" id="MobiDB-lite"/>
    </source>
</evidence>
<dbReference type="PANTHER" id="PTHR23112">
    <property type="entry name" value="G PROTEIN-COUPLED RECEPTOR 157-RELATED"/>
    <property type="match status" value="1"/>
</dbReference>
<dbReference type="PANTHER" id="PTHR23112:SF47">
    <property type="entry name" value="G-PROTEIN COUPLED RECEPTOR 157"/>
    <property type="match status" value="1"/>
</dbReference>
<dbReference type="AlphaFoldDB" id="A0A9Q1HT31"/>
<evidence type="ECO:0000313" key="7">
    <source>
        <dbReference type="EMBL" id="KAJ8258881.1"/>
    </source>
</evidence>
<comment type="subcellular location">
    <subcellularLocation>
        <location evidence="1">Membrane</location>
        <topology evidence="1">Multi-pass membrane protein</topology>
    </subcellularLocation>
</comment>
<evidence type="ECO:0008006" key="9">
    <source>
        <dbReference type="Google" id="ProtNLM"/>
    </source>
</evidence>
<evidence type="ECO:0000256" key="6">
    <source>
        <dbReference type="SAM" id="Phobius"/>
    </source>
</evidence>
<dbReference type="EMBL" id="JAFJMO010000013">
    <property type="protein sequence ID" value="KAJ8258881.1"/>
    <property type="molecule type" value="Genomic_DNA"/>
</dbReference>
<keyword evidence="4 6" id="KW-0472">Membrane</keyword>
<feature type="region of interest" description="Disordered" evidence="5">
    <location>
        <begin position="1"/>
        <end position="20"/>
    </location>
</feature>
<evidence type="ECO:0000313" key="8">
    <source>
        <dbReference type="Proteomes" id="UP001152803"/>
    </source>
</evidence>
<feature type="region of interest" description="Disordered" evidence="5">
    <location>
        <begin position="441"/>
        <end position="470"/>
    </location>
</feature>
<gene>
    <name evidence="7" type="ORF">COCON_G00178930</name>
</gene>
<name>A0A9Q1HT31_CONCO</name>
<reference evidence="7" key="1">
    <citation type="journal article" date="2023" name="Science">
        <title>Genome structures resolve the early diversification of teleost fishes.</title>
        <authorList>
            <person name="Parey E."/>
            <person name="Louis A."/>
            <person name="Montfort J."/>
            <person name="Bouchez O."/>
            <person name="Roques C."/>
            <person name="Iampietro C."/>
            <person name="Lluch J."/>
            <person name="Castinel A."/>
            <person name="Donnadieu C."/>
            <person name="Desvignes T."/>
            <person name="Floi Bucao C."/>
            <person name="Jouanno E."/>
            <person name="Wen M."/>
            <person name="Mejri S."/>
            <person name="Dirks R."/>
            <person name="Jansen H."/>
            <person name="Henkel C."/>
            <person name="Chen W.J."/>
            <person name="Zahm M."/>
            <person name="Cabau C."/>
            <person name="Klopp C."/>
            <person name="Thompson A.W."/>
            <person name="Robinson-Rechavi M."/>
            <person name="Braasch I."/>
            <person name="Lecointre G."/>
            <person name="Bobe J."/>
            <person name="Postlethwait J.H."/>
            <person name="Berthelot C."/>
            <person name="Roest Crollius H."/>
            <person name="Guiguen Y."/>
        </authorList>
    </citation>
    <scope>NUCLEOTIDE SEQUENCE</scope>
    <source>
        <strain evidence="7">Concon-B</strain>
    </source>
</reference>
<feature type="transmembrane region" description="Helical" evidence="6">
    <location>
        <begin position="305"/>
        <end position="329"/>
    </location>
</feature>
<comment type="caution">
    <text evidence="7">The sequence shown here is derived from an EMBL/GenBank/DDBJ whole genome shotgun (WGS) entry which is preliminary data.</text>
</comment>
<proteinExistence type="predicted"/>
<feature type="compositionally biased region" description="Basic and acidic residues" evidence="5">
    <location>
        <begin position="1"/>
        <end position="12"/>
    </location>
</feature>